<dbReference type="InterPro" id="IPR006938">
    <property type="entry name" value="DUF624"/>
</dbReference>
<sequence length="229" mass="26510">MESSTLIGRLYIVSEWIVRFTLSNILWILFNLPIAYLAFNSIVINTPEQLIVNFVIIALLSPFLFFPSTTALFAVVRKWIIGELDISLIKSFIKFYKENYKKSMFGGMIFVPLWGILLFDYYYFSTLNSPLLYVFLLVSMFMLVFTTNFFCNLVHYHLSFLYVLKNSFLLSVGKPLQTIGITLGFIILVYVSFNLFSPLILLGLGSLIAFLSFYLYYKGVEQEQVHEDS</sequence>
<organism evidence="2 3">
    <name type="scientific">Lederbergia graminis</name>
    <dbReference type="NCBI Taxonomy" id="735518"/>
    <lineage>
        <taxon>Bacteria</taxon>
        <taxon>Bacillati</taxon>
        <taxon>Bacillota</taxon>
        <taxon>Bacilli</taxon>
        <taxon>Bacillales</taxon>
        <taxon>Bacillaceae</taxon>
        <taxon>Lederbergia</taxon>
    </lineage>
</organism>
<evidence type="ECO:0000256" key="1">
    <source>
        <dbReference type="SAM" id="Phobius"/>
    </source>
</evidence>
<evidence type="ECO:0000313" key="3">
    <source>
        <dbReference type="Proteomes" id="UP001596147"/>
    </source>
</evidence>
<feature type="transmembrane region" description="Helical" evidence="1">
    <location>
        <begin position="16"/>
        <end position="39"/>
    </location>
</feature>
<dbReference type="EMBL" id="JBHSMC010000001">
    <property type="protein sequence ID" value="MFC5463958.1"/>
    <property type="molecule type" value="Genomic_DNA"/>
</dbReference>
<keyword evidence="1" id="KW-1133">Transmembrane helix</keyword>
<reference evidence="3" key="1">
    <citation type="journal article" date="2019" name="Int. J. Syst. Evol. Microbiol.">
        <title>The Global Catalogue of Microorganisms (GCM) 10K type strain sequencing project: providing services to taxonomists for standard genome sequencing and annotation.</title>
        <authorList>
            <consortium name="The Broad Institute Genomics Platform"/>
            <consortium name="The Broad Institute Genome Sequencing Center for Infectious Disease"/>
            <person name="Wu L."/>
            <person name="Ma J."/>
        </authorList>
    </citation>
    <scope>NUCLEOTIDE SEQUENCE [LARGE SCALE GENOMIC DNA]</scope>
    <source>
        <strain evidence="3">CGMCC 1.12237</strain>
    </source>
</reference>
<proteinExistence type="predicted"/>
<feature type="transmembrane region" description="Helical" evidence="1">
    <location>
        <begin position="199"/>
        <end position="217"/>
    </location>
</feature>
<keyword evidence="3" id="KW-1185">Reference proteome</keyword>
<keyword evidence="1" id="KW-0812">Transmembrane</keyword>
<name>A0ABW0LHB7_9BACI</name>
<feature type="transmembrane region" description="Helical" evidence="1">
    <location>
        <begin position="130"/>
        <end position="154"/>
    </location>
</feature>
<protein>
    <submittedName>
        <fullName evidence="2">YesL family protein</fullName>
    </submittedName>
</protein>
<dbReference type="RefSeq" id="WP_382347983.1">
    <property type="nucleotide sequence ID" value="NZ_JBHSMC010000001.1"/>
</dbReference>
<dbReference type="Proteomes" id="UP001596147">
    <property type="component" value="Unassembled WGS sequence"/>
</dbReference>
<feature type="transmembrane region" description="Helical" evidence="1">
    <location>
        <begin position="104"/>
        <end position="124"/>
    </location>
</feature>
<feature type="transmembrane region" description="Helical" evidence="1">
    <location>
        <begin position="175"/>
        <end position="193"/>
    </location>
</feature>
<keyword evidence="1" id="KW-0472">Membrane</keyword>
<comment type="caution">
    <text evidence="2">The sequence shown here is derived from an EMBL/GenBank/DDBJ whole genome shotgun (WGS) entry which is preliminary data.</text>
</comment>
<feature type="transmembrane region" description="Helical" evidence="1">
    <location>
        <begin position="51"/>
        <end position="76"/>
    </location>
</feature>
<evidence type="ECO:0000313" key="2">
    <source>
        <dbReference type="EMBL" id="MFC5463958.1"/>
    </source>
</evidence>
<accession>A0ABW0LHB7</accession>
<dbReference type="Pfam" id="PF04854">
    <property type="entry name" value="DUF624"/>
    <property type="match status" value="1"/>
</dbReference>
<gene>
    <name evidence="2" type="ORF">ACFPM4_04190</name>
</gene>